<keyword evidence="1 2" id="KW-0539">Nucleus</keyword>
<dbReference type="OrthoDB" id="2963517at2759"/>
<feature type="compositionally biased region" description="Polar residues" evidence="3">
    <location>
        <begin position="17"/>
        <end position="27"/>
    </location>
</feature>
<dbReference type="Proteomes" id="UP000027265">
    <property type="component" value="Unassembled WGS sequence"/>
</dbReference>
<feature type="DNA-binding region" description="Homeobox" evidence="1">
    <location>
        <begin position="155"/>
        <end position="215"/>
    </location>
</feature>
<proteinExistence type="predicted"/>
<feature type="compositionally biased region" description="Pro residues" evidence="3">
    <location>
        <begin position="90"/>
        <end position="100"/>
    </location>
</feature>
<evidence type="ECO:0000259" key="4">
    <source>
        <dbReference type="PROSITE" id="PS50071"/>
    </source>
</evidence>
<evidence type="ECO:0000256" key="3">
    <source>
        <dbReference type="SAM" id="MobiDB-lite"/>
    </source>
</evidence>
<gene>
    <name evidence="5" type="ORF">JAAARDRAFT_189027</name>
</gene>
<dbReference type="InterPro" id="IPR001356">
    <property type="entry name" value="HD"/>
</dbReference>
<keyword evidence="1 2" id="KW-0238">DNA-binding</keyword>
<feature type="compositionally biased region" description="Low complexity" evidence="3">
    <location>
        <begin position="105"/>
        <end position="117"/>
    </location>
</feature>
<dbReference type="HOGENOM" id="CLU_950156_0_0_1"/>
<feature type="compositionally biased region" description="Basic residues" evidence="3">
    <location>
        <begin position="125"/>
        <end position="135"/>
    </location>
</feature>
<dbReference type="InParanoid" id="A0A067QLH4"/>
<dbReference type="EMBL" id="KL197710">
    <property type="protein sequence ID" value="KDQ63451.1"/>
    <property type="molecule type" value="Genomic_DNA"/>
</dbReference>
<evidence type="ECO:0000256" key="2">
    <source>
        <dbReference type="RuleBase" id="RU000682"/>
    </source>
</evidence>
<dbReference type="PROSITE" id="PS50071">
    <property type="entry name" value="HOMEOBOX_2"/>
    <property type="match status" value="1"/>
</dbReference>
<protein>
    <recommendedName>
        <fullName evidence="4">Homeobox domain-containing protein</fullName>
    </recommendedName>
</protein>
<dbReference type="GO" id="GO:0003677">
    <property type="term" value="F:DNA binding"/>
    <property type="evidence" value="ECO:0007669"/>
    <property type="project" value="UniProtKB-UniRule"/>
</dbReference>
<feature type="region of interest" description="Disordered" evidence="3">
    <location>
        <begin position="218"/>
        <end position="238"/>
    </location>
</feature>
<dbReference type="AlphaFoldDB" id="A0A067QLH4"/>
<evidence type="ECO:0000313" key="5">
    <source>
        <dbReference type="EMBL" id="KDQ63451.1"/>
    </source>
</evidence>
<organism evidence="5 6">
    <name type="scientific">Jaapia argillacea MUCL 33604</name>
    <dbReference type="NCBI Taxonomy" id="933084"/>
    <lineage>
        <taxon>Eukaryota</taxon>
        <taxon>Fungi</taxon>
        <taxon>Dikarya</taxon>
        <taxon>Basidiomycota</taxon>
        <taxon>Agaricomycotina</taxon>
        <taxon>Agaricomycetes</taxon>
        <taxon>Agaricomycetidae</taxon>
        <taxon>Jaapiales</taxon>
        <taxon>Jaapiaceae</taxon>
        <taxon>Jaapia</taxon>
    </lineage>
</organism>
<name>A0A067QLH4_9AGAM</name>
<comment type="subcellular location">
    <subcellularLocation>
        <location evidence="1 2">Nucleus</location>
    </subcellularLocation>
</comment>
<dbReference type="SUPFAM" id="SSF46689">
    <property type="entry name" value="Homeodomain-like"/>
    <property type="match status" value="1"/>
</dbReference>
<keyword evidence="6" id="KW-1185">Reference proteome</keyword>
<sequence length="293" mass="32116">MITRSCVTKKIPHRSSSRSVLTSGTASNVPTPTITRPNNPPSPTTAAVEALLLLADSPPPKQDALSDLSKDQVADPSTPPKARIAVPTLLPWPTPDPTPPRRTLRLSSTKSSTKSSLIKADQKLHSAKGKSKGKARSGNERAKEVAALKDRAMKIRAAKATVNEWQFATLKFVYECITPYPDDKWISHIALVLKRNYPQVKNWFSNRRQHDARVIQTTPKSKTKPLASDEGSPPPSDLIPIPCEGRTVLLRQCVVEIIDGDEWSDTDFVEQMGLFATGAMFHYTGGLHGIRNA</sequence>
<dbReference type="GO" id="GO:0005634">
    <property type="term" value="C:nucleus"/>
    <property type="evidence" value="ECO:0007669"/>
    <property type="project" value="UniProtKB-SubCell"/>
</dbReference>
<feature type="compositionally biased region" description="Low complexity" evidence="3">
    <location>
        <begin position="44"/>
        <end position="55"/>
    </location>
</feature>
<evidence type="ECO:0000313" key="6">
    <source>
        <dbReference type="Proteomes" id="UP000027265"/>
    </source>
</evidence>
<evidence type="ECO:0000256" key="1">
    <source>
        <dbReference type="PROSITE-ProRule" id="PRU00108"/>
    </source>
</evidence>
<feature type="domain" description="Homeobox" evidence="4">
    <location>
        <begin position="153"/>
        <end position="214"/>
    </location>
</feature>
<dbReference type="Gene3D" id="1.10.10.60">
    <property type="entry name" value="Homeodomain-like"/>
    <property type="match status" value="1"/>
</dbReference>
<reference evidence="6" key="1">
    <citation type="journal article" date="2014" name="Proc. Natl. Acad. Sci. U.S.A.">
        <title>Extensive sampling of basidiomycete genomes demonstrates inadequacy of the white-rot/brown-rot paradigm for wood decay fungi.</title>
        <authorList>
            <person name="Riley R."/>
            <person name="Salamov A.A."/>
            <person name="Brown D.W."/>
            <person name="Nagy L.G."/>
            <person name="Floudas D."/>
            <person name="Held B.W."/>
            <person name="Levasseur A."/>
            <person name="Lombard V."/>
            <person name="Morin E."/>
            <person name="Otillar R."/>
            <person name="Lindquist E.A."/>
            <person name="Sun H."/>
            <person name="LaButti K.M."/>
            <person name="Schmutz J."/>
            <person name="Jabbour D."/>
            <person name="Luo H."/>
            <person name="Baker S.E."/>
            <person name="Pisabarro A.G."/>
            <person name="Walton J.D."/>
            <person name="Blanchette R.A."/>
            <person name="Henrissat B."/>
            <person name="Martin F."/>
            <person name="Cullen D."/>
            <person name="Hibbett D.S."/>
            <person name="Grigoriev I.V."/>
        </authorList>
    </citation>
    <scope>NUCLEOTIDE SEQUENCE [LARGE SCALE GENOMIC DNA]</scope>
    <source>
        <strain evidence="6">MUCL 33604</strain>
    </source>
</reference>
<feature type="region of interest" description="Disordered" evidence="3">
    <location>
        <begin position="1"/>
        <end position="142"/>
    </location>
</feature>
<accession>A0A067QLH4</accession>
<dbReference type="Pfam" id="PF00046">
    <property type="entry name" value="Homeodomain"/>
    <property type="match status" value="1"/>
</dbReference>
<dbReference type="InterPro" id="IPR009057">
    <property type="entry name" value="Homeodomain-like_sf"/>
</dbReference>
<keyword evidence="1 2" id="KW-0371">Homeobox</keyword>
<feature type="compositionally biased region" description="Low complexity" evidence="3">
    <location>
        <begin position="28"/>
        <end position="37"/>
    </location>
</feature>
<dbReference type="CDD" id="cd00086">
    <property type="entry name" value="homeodomain"/>
    <property type="match status" value="1"/>
</dbReference>